<accession>A0A516KHB6</accession>
<dbReference type="InterPro" id="IPR002541">
    <property type="entry name" value="Cyt_c_assembly"/>
</dbReference>
<feature type="transmembrane region" description="Helical" evidence="5">
    <location>
        <begin position="212"/>
        <end position="235"/>
    </location>
</feature>
<keyword evidence="2 5" id="KW-0812">Transmembrane</keyword>
<feature type="domain" description="Cytochrome c assembly protein" evidence="6">
    <location>
        <begin position="65"/>
        <end position="268"/>
    </location>
</feature>
<feature type="transmembrane region" description="Helical" evidence="5">
    <location>
        <begin position="6"/>
        <end position="24"/>
    </location>
</feature>
<dbReference type="Pfam" id="PF01578">
    <property type="entry name" value="Cytochrom_C_asm"/>
    <property type="match status" value="1"/>
</dbReference>
<dbReference type="GO" id="GO:0005886">
    <property type="term" value="C:plasma membrane"/>
    <property type="evidence" value="ECO:0007669"/>
    <property type="project" value="TreeGrafter"/>
</dbReference>
<dbReference type="EMBL" id="CP041666">
    <property type="protein sequence ID" value="QDP40769.1"/>
    <property type="molecule type" value="Genomic_DNA"/>
</dbReference>
<organism evidence="7 8">
    <name type="scientific">Radiobacillus deserti</name>
    <dbReference type="NCBI Taxonomy" id="2594883"/>
    <lineage>
        <taxon>Bacteria</taxon>
        <taxon>Bacillati</taxon>
        <taxon>Bacillota</taxon>
        <taxon>Bacilli</taxon>
        <taxon>Bacillales</taxon>
        <taxon>Bacillaceae</taxon>
        <taxon>Radiobacillus</taxon>
    </lineage>
</organism>
<protein>
    <submittedName>
        <fullName evidence="7">Cytochrome C assembly protein</fullName>
    </submittedName>
</protein>
<evidence type="ECO:0000313" key="8">
    <source>
        <dbReference type="Proteomes" id="UP000315215"/>
    </source>
</evidence>
<proteinExistence type="predicted"/>
<dbReference type="GO" id="GO:0017004">
    <property type="term" value="P:cytochrome complex assembly"/>
    <property type="evidence" value="ECO:0007669"/>
    <property type="project" value="InterPro"/>
</dbReference>
<evidence type="ECO:0000256" key="2">
    <source>
        <dbReference type="ARBA" id="ARBA00022692"/>
    </source>
</evidence>
<dbReference type="AlphaFoldDB" id="A0A516KHB6"/>
<keyword evidence="3 5" id="KW-1133">Transmembrane helix</keyword>
<dbReference type="InterPro" id="IPR045062">
    <property type="entry name" value="Cyt_c_biogenesis_CcsA/CcmC"/>
</dbReference>
<dbReference type="Proteomes" id="UP000315215">
    <property type="component" value="Chromosome"/>
</dbReference>
<evidence type="ECO:0000256" key="4">
    <source>
        <dbReference type="ARBA" id="ARBA00023136"/>
    </source>
</evidence>
<dbReference type="GO" id="GO:0020037">
    <property type="term" value="F:heme binding"/>
    <property type="evidence" value="ECO:0007669"/>
    <property type="project" value="InterPro"/>
</dbReference>
<keyword evidence="4 5" id="KW-0472">Membrane</keyword>
<evidence type="ECO:0000256" key="5">
    <source>
        <dbReference type="SAM" id="Phobius"/>
    </source>
</evidence>
<name>A0A516KHB6_9BACI</name>
<feature type="transmembrane region" description="Helical" evidence="5">
    <location>
        <begin position="93"/>
        <end position="114"/>
    </location>
</feature>
<dbReference type="RefSeq" id="WP_143894642.1">
    <property type="nucleotide sequence ID" value="NZ_CP041666.1"/>
</dbReference>
<feature type="transmembrane region" description="Helical" evidence="5">
    <location>
        <begin position="36"/>
        <end position="58"/>
    </location>
</feature>
<comment type="subcellular location">
    <subcellularLocation>
        <location evidence="1">Membrane</location>
        <topology evidence="1">Multi-pass membrane protein</topology>
    </subcellularLocation>
</comment>
<evidence type="ECO:0000313" key="7">
    <source>
        <dbReference type="EMBL" id="QDP40769.1"/>
    </source>
</evidence>
<sequence length="272" mass="31550">MLTVKWLYELIVVIYGLSVIGYFMDFVQPNQKVNRVAFWLLSMVWISQTIFLLLQVLNRDHFPVLNVYDGLYFYAWVLVTFSLLLNKFFKVDFIVFFTNLIGFFVMMLHISATAQTHESANITQLVGELLVAHISLAILSYGFFTLSFILSAMYLVQYRLLKEKRGYKWLMRLSNLGTLDTLSFRSIFIGVPSLLISIVLGVVWAYSSNAEFYWYDTKTIGSLIVLLVYMAYLFLRVVKNYQGRTIALFNVAAFLCLLINFLLFSSLSSFHF</sequence>
<gene>
    <name evidence="7" type="ORF">FN924_11580</name>
</gene>
<reference evidence="7 8" key="1">
    <citation type="submission" date="2019-07" db="EMBL/GenBank/DDBJ databases">
        <authorList>
            <person name="Li J."/>
        </authorList>
    </citation>
    <scope>NUCLEOTIDE SEQUENCE [LARGE SCALE GENOMIC DNA]</scope>
    <source>
        <strain evidence="7 8">TKL69</strain>
    </source>
</reference>
<evidence type="ECO:0000256" key="1">
    <source>
        <dbReference type="ARBA" id="ARBA00004141"/>
    </source>
</evidence>
<feature type="transmembrane region" description="Helical" evidence="5">
    <location>
        <begin position="70"/>
        <end position="86"/>
    </location>
</feature>
<feature type="transmembrane region" description="Helical" evidence="5">
    <location>
        <begin position="134"/>
        <end position="161"/>
    </location>
</feature>
<evidence type="ECO:0000259" key="6">
    <source>
        <dbReference type="Pfam" id="PF01578"/>
    </source>
</evidence>
<keyword evidence="8" id="KW-1185">Reference proteome</keyword>
<dbReference type="PANTHER" id="PTHR30071:SF15">
    <property type="entry name" value="PROTEIN HEMX"/>
    <property type="match status" value="1"/>
</dbReference>
<feature type="transmembrane region" description="Helical" evidence="5">
    <location>
        <begin position="182"/>
        <end position="206"/>
    </location>
</feature>
<dbReference type="PANTHER" id="PTHR30071">
    <property type="entry name" value="HEME EXPORTER PROTEIN C"/>
    <property type="match status" value="1"/>
</dbReference>
<feature type="transmembrane region" description="Helical" evidence="5">
    <location>
        <begin position="247"/>
        <end position="267"/>
    </location>
</feature>
<dbReference type="KEGG" id="aqt:FN924_11580"/>
<evidence type="ECO:0000256" key="3">
    <source>
        <dbReference type="ARBA" id="ARBA00022989"/>
    </source>
</evidence>
<dbReference type="OrthoDB" id="2417400at2"/>